<dbReference type="AlphaFoldDB" id="A0A385SHG9"/>
<dbReference type="EMBL" id="CP032382">
    <property type="protein sequence ID" value="AYB29901.1"/>
    <property type="molecule type" value="Genomic_DNA"/>
</dbReference>
<dbReference type="RefSeq" id="WP_119753210.1">
    <property type="nucleotide sequence ID" value="NZ_CP032382.1"/>
</dbReference>
<feature type="transmembrane region" description="Helical" evidence="1">
    <location>
        <begin position="79"/>
        <end position="101"/>
    </location>
</feature>
<keyword evidence="1" id="KW-1133">Transmembrane helix</keyword>
<name>A0A385SHG9_9BACT</name>
<feature type="transmembrane region" description="Helical" evidence="1">
    <location>
        <begin position="136"/>
        <end position="155"/>
    </location>
</feature>
<dbReference type="Proteomes" id="UP000266183">
    <property type="component" value="Chromosome"/>
</dbReference>
<evidence type="ECO:0000313" key="3">
    <source>
        <dbReference type="Proteomes" id="UP000266183"/>
    </source>
</evidence>
<evidence type="ECO:0000313" key="2">
    <source>
        <dbReference type="EMBL" id="AYB29901.1"/>
    </source>
</evidence>
<feature type="transmembrane region" description="Helical" evidence="1">
    <location>
        <begin position="113"/>
        <end position="130"/>
    </location>
</feature>
<dbReference type="KEGG" id="chk:D4L85_04610"/>
<protein>
    <recommendedName>
        <fullName evidence="4">DUF393 domain-containing protein</fullName>
    </recommendedName>
</protein>
<dbReference type="OrthoDB" id="671850at2"/>
<accession>A0A385SHG9</accession>
<feature type="transmembrane region" description="Helical" evidence="1">
    <location>
        <begin position="52"/>
        <end position="73"/>
    </location>
</feature>
<organism evidence="2 3">
    <name type="scientific">Chryseolinea soli</name>
    <dbReference type="NCBI Taxonomy" id="2321403"/>
    <lineage>
        <taxon>Bacteria</taxon>
        <taxon>Pseudomonadati</taxon>
        <taxon>Bacteroidota</taxon>
        <taxon>Cytophagia</taxon>
        <taxon>Cytophagales</taxon>
        <taxon>Fulvivirgaceae</taxon>
        <taxon>Chryseolinea</taxon>
    </lineage>
</organism>
<gene>
    <name evidence="2" type="ORF">D4L85_04610</name>
</gene>
<evidence type="ECO:0008006" key="4">
    <source>
        <dbReference type="Google" id="ProtNLM"/>
    </source>
</evidence>
<evidence type="ECO:0000256" key="1">
    <source>
        <dbReference type="SAM" id="Phobius"/>
    </source>
</evidence>
<sequence>MKTLRDHINLPYAPIFNVPYRIAYLVFTWLVTSLILNAYTQLLSPLVPASHLTRELSICGGQILFQSVVAILANKNKALAYLCNMMTISFVGALLLLPGLIFTHGTYSAEGHLAWFMIVVGMMFLAHIQRVKLLEMPWYMSLTWVLYRVMVLWIIL</sequence>
<proteinExistence type="predicted"/>
<keyword evidence="1" id="KW-0472">Membrane</keyword>
<keyword evidence="3" id="KW-1185">Reference proteome</keyword>
<feature type="transmembrane region" description="Helical" evidence="1">
    <location>
        <begin position="20"/>
        <end position="40"/>
    </location>
</feature>
<reference evidence="3" key="1">
    <citation type="submission" date="2018-09" db="EMBL/GenBank/DDBJ databases">
        <title>Chryseolinea sp. KIS68-18 isolated from soil.</title>
        <authorList>
            <person name="Weon H.-Y."/>
            <person name="Kwon S.-W."/>
            <person name="Lee S.A."/>
        </authorList>
    </citation>
    <scope>NUCLEOTIDE SEQUENCE [LARGE SCALE GENOMIC DNA]</scope>
    <source>
        <strain evidence="3">KIS68-18</strain>
    </source>
</reference>
<keyword evidence="1" id="KW-0812">Transmembrane</keyword>